<dbReference type="Gene3D" id="1.10.1740.10">
    <property type="match status" value="1"/>
</dbReference>
<keyword evidence="4" id="KW-0238">DNA-binding</keyword>
<evidence type="ECO:0000256" key="1">
    <source>
        <dbReference type="ARBA" id="ARBA00010641"/>
    </source>
</evidence>
<reference evidence="8 9" key="1">
    <citation type="submission" date="2020-04" db="EMBL/GenBank/DDBJ databases">
        <title>Gordonia sp. nov. TBRC 11910.</title>
        <authorList>
            <person name="Suriyachadkun C."/>
        </authorList>
    </citation>
    <scope>NUCLEOTIDE SEQUENCE [LARGE SCALE GENOMIC DNA]</scope>
    <source>
        <strain evidence="8 9">TBRC 11910</strain>
    </source>
</reference>
<dbReference type="InterPro" id="IPR013325">
    <property type="entry name" value="RNA_pol_sigma_r2"/>
</dbReference>
<evidence type="ECO:0000256" key="2">
    <source>
        <dbReference type="ARBA" id="ARBA00023015"/>
    </source>
</evidence>
<dbReference type="InterPro" id="IPR036388">
    <property type="entry name" value="WH-like_DNA-bd_sf"/>
</dbReference>
<keyword evidence="9" id="KW-1185">Reference proteome</keyword>
<keyword evidence="3" id="KW-0731">Sigma factor</keyword>
<dbReference type="InterPro" id="IPR013324">
    <property type="entry name" value="RNA_pol_sigma_r3/r4-like"/>
</dbReference>
<evidence type="ECO:0000259" key="7">
    <source>
        <dbReference type="Pfam" id="PF08281"/>
    </source>
</evidence>
<dbReference type="PANTHER" id="PTHR43133:SF66">
    <property type="entry name" value="ECF RNA POLYMERASE SIGMA FACTOR SIGK"/>
    <property type="match status" value="1"/>
</dbReference>
<dbReference type="SUPFAM" id="SSF88659">
    <property type="entry name" value="Sigma3 and sigma4 domains of RNA polymerase sigma factors"/>
    <property type="match status" value="1"/>
</dbReference>
<dbReference type="InterPro" id="IPR013249">
    <property type="entry name" value="RNA_pol_sigma70_r4_t2"/>
</dbReference>
<feature type="domain" description="RNA polymerase sigma factor 70 region 4 type 2" evidence="7">
    <location>
        <begin position="141"/>
        <end position="193"/>
    </location>
</feature>
<dbReference type="NCBIfam" id="NF007228">
    <property type="entry name" value="PRK09646.1"/>
    <property type="match status" value="1"/>
</dbReference>
<comment type="similarity">
    <text evidence="1">Belongs to the sigma-70 factor family. ECF subfamily.</text>
</comment>
<accession>A0A848KQS0</accession>
<protein>
    <submittedName>
        <fullName evidence="8">ECF RNA polymerase sigma factor SigK</fullName>
    </submittedName>
</protein>
<evidence type="ECO:0000256" key="5">
    <source>
        <dbReference type="ARBA" id="ARBA00023163"/>
    </source>
</evidence>
<dbReference type="InterPro" id="IPR039425">
    <property type="entry name" value="RNA_pol_sigma-70-like"/>
</dbReference>
<dbReference type="NCBIfam" id="TIGR02937">
    <property type="entry name" value="sigma70-ECF"/>
    <property type="match status" value="1"/>
</dbReference>
<comment type="caution">
    <text evidence="8">The sequence shown here is derived from an EMBL/GenBank/DDBJ whole genome shotgun (WGS) entry which is preliminary data.</text>
</comment>
<dbReference type="InterPro" id="IPR007627">
    <property type="entry name" value="RNA_pol_sigma70_r2"/>
</dbReference>
<dbReference type="CDD" id="cd06171">
    <property type="entry name" value="Sigma70_r4"/>
    <property type="match status" value="1"/>
</dbReference>
<organism evidence="8 9">
    <name type="scientific">Gordonia asplenii</name>
    <dbReference type="NCBI Taxonomy" id="2725283"/>
    <lineage>
        <taxon>Bacteria</taxon>
        <taxon>Bacillati</taxon>
        <taxon>Actinomycetota</taxon>
        <taxon>Actinomycetes</taxon>
        <taxon>Mycobacteriales</taxon>
        <taxon>Gordoniaceae</taxon>
        <taxon>Gordonia</taxon>
    </lineage>
</organism>
<dbReference type="Pfam" id="PF04542">
    <property type="entry name" value="Sigma70_r2"/>
    <property type="match status" value="1"/>
</dbReference>
<dbReference type="EMBL" id="JABBNB010000006">
    <property type="protein sequence ID" value="NMO01046.1"/>
    <property type="molecule type" value="Genomic_DNA"/>
</dbReference>
<evidence type="ECO:0000256" key="4">
    <source>
        <dbReference type="ARBA" id="ARBA00023125"/>
    </source>
</evidence>
<keyword evidence="5" id="KW-0804">Transcription</keyword>
<dbReference type="Proteomes" id="UP000550729">
    <property type="component" value="Unassembled WGS sequence"/>
</dbReference>
<proteinExistence type="inferred from homology"/>
<dbReference type="AlphaFoldDB" id="A0A848KQS0"/>
<keyword evidence="2" id="KW-0805">Transcription regulation</keyword>
<gene>
    <name evidence="8" type="primary">sigK</name>
    <name evidence="8" type="ORF">HH308_07435</name>
</gene>
<dbReference type="Gene3D" id="1.10.10.10">
    <property type="entry name" value="Winged helix-like DNA-binding domain superfamily/Winged helix DNA-binding domain"/>
    <property type="match status" value="1"/>
</dbReference>
<sequence length="200" mass="21630">MILTSEVPKVRTCASDGATVTIEDAGALLGAVADGDRAAFERLFDDLGPQTYGLAARVVASAARAEEVVQETWLQVWRTADRFDPARGSAASWILTMTRRRAIDAVRHDQAAAARDVNYHAARAPDFDRVSEAVVDADESRRVRGCLEGLSHVQREAIDLAYYGGLTYAEVARSLSVNPATVKTRIRDGLRRLGACLGGE</sequence>
<evidence type="ECO:0000313" key="9">
    <source>
        <dbReference type="Proteomes" id="UP000550729"/>
    </source>
</evidence>
<dbReference type="InterPro" id="IPR014284">
    <property type="entry name" value="RNA_pol_sigma-70_dom"/>
</dbReference>
<dbReference type="SUPFAM" id="SSF88946">
    <property type="entry name" value="Sigma2 domain of RNA polymerase sigma factors"/>
    <property type="match status" value="1"/>
</dbReference>
<feature type="domain" description="RNA polymerase sigma-70 region 2" evidence="6">
    <location>
        <begin position="43"/>
        <end position="110"/>
    </location>
</feature>
<name>A0A848KQS0_9ACTN</name>
<dbReference type="PANTHER" id="PTHR43133">
    <property type="entry name" value="RNA POLYMERASE ECF-TYPE SIGMA FACTO"/>
    <property type="match status" value="1"/>
</dbReference>
<dbReference type="GO" id="GO:0003677">
    <property type="term" value="F:DNA binding"/>
    <property type="evidence" value="ECO:0007669"/>
    <property type="project" value="UniProtKB-KW"/>
</dbReference>
<evidence type="ECO:0000313" key="8">
    <source>
        <dbReference type="EMBL" id="NMO01046.1"/>
    </source>
</evidence>
<evidence type="ECO:0000259" key="6">
    <source>
        <dbReference type="Pfam" id="PF04542"/>
    </source>
</evidence>
<dbReference type="Pfam" id="PF08281">
    <property type="entry name" value="Sigma70_r4_2"/>
    <property type="match status" value="1"/>
</dbReference>
<dbReference type="GO" id="GO:0016987">
    <property type="term" value="F:sigma factor activity"/>
    <property type="evidence" value="ECO:0007669"/>
    <property type="project" value="UniProtKB-KW"/>
</dbReference>
<dbReference type="GO" id="GO:0006352">
    <property type="term" value="P:DNA-templated transcription initiation"/>
    <property type="evidence" value="ECO:0007669"/>
    <property type="project" value="InterPro"/>
</dbReference>
<evidence type="ECO:0000256" key="3">
    <source>
        <dbReference type="ARBA" id="ARBA00023082"/>
    </source>
</evidence>